<dbReference type="RefSeq" id="WP_379073568.1">
    <property type="nucleotide sequence ID" value="NZ_JBHULL010000001.1"/>
</dbReference>
<dbReference type="Proteomes" id="UP001597461">
    <property type="component" value="Unassembled WGS sequence"/>
</dbReference>
<comment type="caution">
    <text evidence="1">The sequence shown here is derived from an EMBL/GenBank/DDBJ whole genome shotgun (WGS) entry which is preliminary data.</text>
</comment>
<proteinExistence type="predicted"/>
<dbReference type="SUPFAM" id="SSF54427">
    <property type="entry name" value="NTF2-like"/>
    <property type="match status" value="1"/>
</dbReference>
<evidence type="ECO:0000313" key="2">
    <source>
        <dbReference type="Proteomes" id="UP001597461"/>
    </source>
</evidence>
<keyword evidence="2" id="KW-1185">Reference proteome</keyword>
<reference evidence="2" key="1">
    <citation type="journal article" date="2019" name="Int. J. Syst. Evol. Microbiol.">
        <title>The Global Catalogue of Microorganisms (GCM) 10K type strain sequencing project: providing services to taxonomists for standard genome sequencing and annotation.</title>
        <authorList>
            <consortium name="The Broad Institute Genomics Platform"/>
            <consortium name="The Broad Institute Genome Sequencing Center for Infectious Disease"/>
            <person name="Wu L."/>
            <person name="Ma J."/>
        </authorList>
    </citation>
    <scope>NUCLEOTIDE SEQUENCE [LARGE SCALE GENOMIC DNA]</scope>
    <source>
        <strain evidence="2">KCTC 42866</strain>
    </source>
</reference>
<accession>A0ABW5MCK6</accession>
<gene>
    <name evidence="1" type="ORF">ACFSR6_00175</name>
</gene>
<name>A0ABW5MCK6_9SPHI</name>
<sequence>MSPEVNWSQPGNKEISGLKGSQREVFGMVGKMFEISGNTLRLDAYHSICLNGQPGCVRIALDGREKLDVYNTDIYTVENGKICNVEIFSADQAQEDGFLVS</sequence>
<dbReference type="Gene3D" id="3.10.450.50">
    <property type="match status" value="1"/>
</dbReference>
<dbReference type="InterPro" id="IPR032710">
    <property type="entry name" value="NTF2-like_dom_sf"/>
</dbReference>
<organism evidence="1 2">
    <name type="scientific">Pedobacter vanadiisoli</name>
    <dbReference type="NCBI Taxonomy" id="1761975"/>
    <lineage>
        <taxon>Bacteria</taxon>
        <taxon>Pseudomonadati</taxon>
        <taxon>Bacteroidota</taxon>
        <taxon>Sphingobacteriia</taxon>
        <taxon>Sphingobacteriales</taxon>
        <taxon>Sphingobacteriaceae</taxon>
        <taxon>Pedobacter</taxon>
    </lineage>
</organism>
<evidence type="ECO:0008006" key="3">
    <source>
        <dbReference type="Google" id="ProtNLM"/>
    </source>
</evidence>
<dbReference type="EMBL" id="JBHULL010000001">
    <property type="protein sequence ID" value="MFD2580885.1"/>
    <property type="molecule type" value="Genomic_DNA"/>
</dbReference>
<evidence type="ECO:0000313" key="1">
    <source>
        <dbReference type="EMBL" id="MFD2580885.1"/>
    </source>
</evidence>
<protein>
    <recommendedName>
        <fullName evidence="3">SnoaL-like domain-containing protein</fullName>
    </recommendedName>
</protein>